<feature type="region of interest" description="Disordered" evidence="10">
    <location>
        <begin position="17"/>
        <end position="36"/>
    </location>
</feature>
<proteinExistence type="inferred from homology"/>
<dbReference type="InterPro" id="IPR042036">
    <property type="entry name" value="RRP8_N"/>
</dbReference>
<dbReference type="AlphaFoldDB" id="A0A8H7EM31"/>
<dbReference type="CDD" id="cd02440">
    <property type="entry name" value="AdoMet_MTases"/>
    <property type="match status" value="1"/>
</dbReference>
<dbReference type="EMBL" id="JABAYA010000147">
    <property type="protein sequence ID" value="KAF7723563.1"/>
    <property type="molecule type" value="Genomic_DNA"/>
</dbReference>
<sequence length="452" mass="50820">MQPLFEASGWSLPSTIAAQANENPPKHKTDKVASNEIAITREADQLQAQITKLNQPSNKKNKNKKRAISQEESGNDKLSKKAKLDSGKSNDNSTEQAAQQKTEQAKKKKDNVDKKQKATARGNQPSEKVQKHVSKKQDMKAQQQSSEKVDKHSESVHSPQKAKKLLNAQQKGKLQALLAKSKTGLEVVPETLPSSKSSSKLTPLQQKMKDKLSGARFRWLNEQLYTTKGDHSFKLFQEKPELFDEYHEGFRHQVESWPVNPVDVIIKQLRKQPKGTVIVDLGCGDAKIAHTLTKQKVLSYDMIAKNDKVIACDIAKLPLPSNYADIAVFSLSLMGTNYLDFLKEAYRVLKVGGELKIAEVVSRFSDVDAFVSLLERLGFAFMRKEDDNKMFIMLYFVKQGQEEGDEIEDEMLEGLSKSQKRALKKGAGIRTPVAKLQKEAQKLLKPCVYKKR</sequence>
<dbReference type="Proteomes" id="UP000605846">
    <property type="component" value="Unassembled WGS sequence"/>
</dbReference>
<feature type="region of interest" description="Disordered" evidence="10">
    <location>
        <begin position="50"/>
        <end position="161"/>
    </location>
</feature>
<dbReference type="GO" id="GO:0042273">
    <property type="term" value="P:ribosomal large subunit biogenesis"/>
    <property type="evidence" value="ECO:0007669"/>
    <property type="project" value="TreeGrafter"/>
</dbReference>
<evidence type="ECO:0000256" key="4">
    <source>
        <dbReference type="ARBA" id="ARBA00022603"/>
    </source>
</evidence>
<evidence type="ECO:0000256" key="6">
    <source>
        <dbReference type="ARBA" id="ARBA00022691"/>
    </source>
</evidence>
<evidence type="ECO:0000256" key="10">
    <source>
        <dbReference type="SAM" id="MobiDB-lite"/>
    </source>
</evidence>
<dbReference type="PANTHER" id="PTHR12787:SF0">
    <property type="entry name" value="RIBOSOMAL RNA-PROCESSING PROTEIN 8"/>
    <property type="match status" value="1"/>
</dbReference>
<dbReference type="Gene3D" id="3.40.50.150">
    <property type="entry name" value="Vaccinia Virus protein VP39"/>
    <property type="match status" value="1"/>
</dbReference>
<keyword evidence="6 9" id="KW-0949">S-adenosyl-L-methionine</keyword>
<accession>A0A8H7EM31</accession>
<dbReference type="Pfam" id="PF05148">
    <property type="entry name" value="Methyltransf_8"/>
    <property type="match status" value="1"/>
</dbReference>
<dbReference type="PANTHER" id="PTHR12787">
    <property type="entry name" value="RIBOSOMAL RNA-PROCESSING PROTEIN 8"/>
    <property type="match status" value="1"/>
</dbReference>
<dbReference type="GO" id="GO:0016433">
    <property type="term" value="F:rRNA (adenine) methyltransferase activity"/>
    <property type="evidence" value="ECO:0007669"/>
    <property type="project" value="UniProtKB-ARBA"/>
</dbReference>
<comment type="subcellular location">
    <subcellularLocation>
        <location evidence="1 9">Nucleus</location>
        <location evidence="1 9">Nucleolus</location>
    </subcellularLocation>
</comment>
<keyword evidence="5 9" id="KW-0808">Transferase</keyword>
<name>A0A8H7EM31_9FUNG</name>
<evidence type="ECO:0000256" key="5">
    <source>
        <dbReference type="ARBA" id="ARBA00022679"/>
    </source>
</evidence>
<dbReference type="FunFam" id="1.10.10.2150:FF:000001">
    <property type="entry name" value="Ribosomal RNA-processing protein 8"/>
    <property type="match status" value="1"/>
</dbReference>
<dbReference type="Gene3D" id="1.10.10.2150">
    <property type="entry name" value="Ribosomal RNA-processing protein 8, N-terminal domain"/>
    <property type="match status" value="1"/>
</dbReference>
<evidence type="ECO:0000256" key="2">
    <source>
        <dbReference type="ARBA" id="ARBA00006301"/>
    </source>
</evidence>
<keyword evidence="12" id="KW-1185">Reference proteome</keyword>
<dbReference type="InterPro" id="IPR029063">
    <property type="entry name" value="SAM-dependent_MTases_sf"/>
</dbReference>
<gene>
    <name evidence="11" type="primary">RRP8</name>
    <name evidence="11" type="ORF">EC973_001852</name>
</gene>
<keyword evidence="3 9" id="KW-0698">rRNA processing</keyword>
<evidence type="ECO:0000256" key="1">
    <source>
        <dbReference type="ARBA" id="ARBA00004604"/>
    </source>
</evidence>
<feature type="compositionally biased region" description="Basic and acidic residues" evidence="10">
    <location>
        <begin position="74"/>
        <end position="88"/>
    </location>
</feature>
<evidence type="ECO:0000256" key="9">
    <source>
        <dbReference type="RuleBase" id="RU365074"/>
    </source>
</evidence>
<dbReference type="EC" id="2.1.1.-" evidence="9"/>
<protein>
    <recommendedName>
        <fullName evidence="8 9">Ribosomal RNA-processing protein 8</fullName>
        <ecNumber evidence="9">2.1.1.-</ecNumber>
    </recommendedName>
</protein>
<evidence type="ECO:0000313" key="11">
    <source>
        <dbReference type="EMBL" id="KAF7723563.1"/>
    </source>
</evidence>
<dbReference type="OrthoDB" id="10258825at2759"/>
<organism evidence="11 12">
    <name type="scientific">Apophysomyces ossiformis</name>
    <dbReference type="NCBI Taxonomy" id="679940"/>
    <lineage>
        <taxon>Eukaryota</taxon>
        <taxon>Fungi</taxon>
        <taxon>Fungi incertae sedis</taxon>
        <taxon>Mucoromycota</taxon>
        <taxon>Mucoromycotina</taxon>
        <taxon>Mucoromycetes</taxon>
        <taxon>Mucorales</taxon>
        <taxon>Mucorineae</taxon>
        <taxon>Mucoraceae</taxon>
        <taxon>Apophysomyces</taxon>
    </lineage>
</organism>
<evidence type="ECO:0000256" key="7">
    <source>
        <dbReference type="ARBA" id="ARBA00023242"/>
    </source>
</evidence>
<evidence type="ECO:0000313" key="12">
    <source>
        <dbReference type="Proteomes" id="UP000605846"/>
    </source>
</evidence>
<comment type="similarity">
    <text evidence="2 9">Belongs to the methyltransferase superfamily. RRP8 family.</text>
</comment>
<evidence type="ECO:0000256" key="3">
    <source>
        <dbReference type="ARBA" id="ARBA00022552"/>
    </source>
</evidence>
<comment type="function">
    <text evidence="9">S-adenosyl-L-methionine-dependent methyltransferase that specifically methylates the N(1) position of adenine in helix 25.1 in 25S rRNA. Required both for ribosomal 40S and 60S subunits biogenesis. Required for efficient pre-rRNA cleavage at site A2.</text>
</comment>
<feature type="compositionally biased region" description="Basic and acidic residues" evidence="10">
    <location>
        <begin position="24"/>
        <end position="36"/>
    </location>
</feature>
<comment type="caution">
    <text evidence="11">The sequence shown here is derived from an EMBL/GenBank/DDBJ whole genome shotgun (WGS) entry which is preliminary data.</text>
</comment>
<evidence type="ECO:0000256" key="8">
    <source>
        <dbReference type="ARBA" id="ARBA00076672"/>
    </source>
</evidence>
<keyword evidence="4 9" id="KW-0489">Methyltransferase</keyword>
<dbReference type="InterPro" id="IPR007823">
    <property type="entry name" value="RRP8"/>
</dbReference>
<reference evidence="11" key="1">
    <citation type="submission" date="2020-01" db="EMBL/GenBank/DDBJ databases">
        <title>Genome Sequencing of Three Apophysomyces-Like Fungal Strains Confirms a Novel Fungal Genus in the Mucoromycota with divergent Burkholderia-like Endosymbiotic Bacteria.</title>
        <authorList>
            <person name="Stajich J.E."/>
            <person name="Macias A.M."/>
            <person name="Carter-House D."/>
            <person name="Lovett B."/>
            <person name="Kasson L.R."/>
            <person name="Berry K."/>
            <person name="Grigoriev I."/>
            <person name="Chang Y."/>
            <person name="Spatafora J."/>
            <person name="Kasson M.T."/>
        </authorList>
    </citation>
    <scope>NUCLEOTIDE SEQUENCE</scope>
    <source>
        <strain evidence="11">NRRL A-21654</strain>
    </source>
</reference>
<keyword evidence="7 9" id="KW-0539">Nucleus</keyword>
<dbReference type="SUPFAM" id="SSF53335">
    <property type="entry name" value="S-adenosyl-L-methionine-dependent methyltransferases"/>
    <property type="match status" value="1"/>
</dbReference>
<dbReference type="GO" id="GO:0005730">
    <property type="term" value="C:nucleolus"/>
    <property type="evidence" value="ECO:0007669"/>
    <property type="project" value="UniProtKB-SubCell"/>
</dbReference>